<organism evidence="1 2">
    <name type="scientific">Rickettsia akari (strain Hartford)</name>
    <dbReference type="NCBI Taxonomy" id="293614"/>
    <lineage>
        <taxon>Bacteria</taxon>
        <taxon>Pseudomonadati</taxon>
        <taxon>Pseudomonadota</taxon>
        <taxon>Alphaproteobacteria</taxon>
        <taxon>Rickettsiales</taxon>
        <taxon>Rickettsiaceae</taxon>
        <taxon>Rickettsieae</taxon>
        <taxon>Rickettsia</taxon>
        <taxon>spotted fever group</taxon>
    </lineage>
</organism>
<evidence type="ECO:0000313" key="2">
    <source>
        <dbReference type="Proteomes" id="UP000006830"/>
    </source>
</evidence>
<dbReference type="HOGENOM" id="CLU_3047491_0_0_5"/>
<dbReference type="AlphaFoldDB" id="A8GLT4"/>
<protein>
    <submittedName>
        <fullName evidence="1">Cell surface antigen-like protein Sca10</fullName>
    </submittedName>
</protein>
<reference evidence="1" key="1">
    <citation type="submission" date="2007-09" db="EMBL/GenBank/DDBJ databases">
        <title>Complete Genome Sequence of Rickettsia akari.</title>
        <authorList>
            <person name="Madan A."/>
            <person name="Fahey J."/>
            <person name="Helton E."/>
            <person name="Ketteman M."/>
            <person name="Madan A."/>
            <person name="Rodrigues S."/>
            <person name="Sanchez A."/>
            <person name="Whiting M."/>
            <person name="Dasch G."/>
            <person name="Eremeeva M."/>
        </authorList>
    </citation>
    <scope>NUCLEOTIDE SEQUENCE</scope>
    <source>
        <strain evidence="1">Hartford</strain>
    </source>
</reference>
<dbReference type="Proteomes" id="UP000006830">
    <property type="component" value="Chromosome"/>
</dbReference>
<accession>A8GLT4</accession>
<gene>
    <name evidence="1" type="ordered locus">A1C_00120</name>
</gene>
<name>A8GLT4_RICAH</name>
<proteinExistence type="predicted"/>
<dbReference type="EMBL" id="CP000847">
    <property type="protein sequence ID" value="ABV74359.1"/>
    <property type="molecule type" value="Genomic_DNA"/>
</dbReference>
<dbReference type="STRING" id="293614.A1C_00120"/>
<sequence>MSTLQAVAHRKSVINVGASLLTAHKNIELLATYNCNSRSKYTSHQGSLKLKILF</sequence>
<evidence type="ECO:0000313" key="1">
    <source>
        <dbReference type="EMBL" id="ABV74359.1"/>
    </source>
</evidence>
<dbReference type="KEGG" id="rak:A1C_00120"/>
<keyword evidence="2" id="KW-1185">Reference proteome</keyword>